<comment type="caution">
    <text evidence="2">The sequence shown here is derived from an EMBL/GenBank/DDBJ whole genome shotgun (WGS) entry which is preliminary data.</text>
</comment>
<name>A0AAN9Y1Z3_9HEMI</name>
<reference evidence="2 3" key="1">
    <citation type="submission" date="2024-03" db="EMBL/GenBank/DDBJ databases">
        <title>Adaptation during the transition from Ophiocordyceps entomopathogen to insect associate is accompanied by gene loss and intensified selection.</title>
        <authorList>
            <person name="Ward C.M."/>
            <person name="Onetto C.A."/>
            <person name="Borneman A.R."/>
        </authorList>
    </citation>
    <scope>NUCLEOTIDE SEQUENCE [LARGE SCALE GENOMIC DNA]</scope>
    <source>
        <strain evidence="2">AWRI1</strain>
        <tissue evidence="2">Single Adult Female</tissue>
    </source>
</reference>
<accession>A0AAN9Y1Z3</accession>
<feature type="compositionally biased region" description="Basic and acidic residues" evidence="1">
    <location>
        <begin position="81"/>
        <end position="110"/>
    </location>
</feature>
<gene>
    <name evidence="2" type="ORF">V9T40_000692</name>
</gene>
<sequence>MPPAGENDATIGNGGWVRRYGCHRRFDGTAGRCNCPDRSKRYRRRTKTVAEPSTGAPARRRTEVSERTQPARGLENGGENTEIKGRNSEHDDTPRTEGWNARDQDVDKKTRTMASEPRLQEATSWPAGFAFTN</sequence>
<evidence type="ECO:0000313" key="2">
    <source>
        <dbReference type="EMBL" id="KAK7580063.1"/>
    </source>
</evidence>
<protein>
    <submittedName>
        <fullName evidence="2">Uncharacterized protein</fullName>
    </submittedName>
</protein>
<proteinExistence type="predicted"/>
<keyword evidence="3" id="KW-1185">Reference proteome</keyword>
<evidence type="ECO:0000313" key="3">
    <source>
        <dbReference type="Proteomes" id="UP001367676"/>
    </source>
</evidence>
<evidence type="ECO:0000256" key="1">
    <source>
        <dbReference type="SAM" id="MobiDB-lite"/>
    </source>
</evidence>
<dbReference type="Proteomes" id="UP001367676">
    <property type="component" value="Unassembled WGS sequence"/>
</dbReference>
<feature type="region of interest" description="Disordered" evidence="1">
    <location>
        <begin position="26"/>
        <end position="133"/>
    </location>
</feature>
<dbReference type="AlphaFoldDB" id="A0AAN9Y1Z3"/>
<dbReference type="EMBL" id="JBBCAQ010000034">
    <property type="protein sequence ID" value="KAK7580063.1"/>
    <property type="molecule type" value="Genomic_DNA"/>
</dbReference>
<organism evidence="2 3">
    <name type="scientific">Parthenolecanium corni</name>
    <dbReference type="NCBI Taxonomy" id="536013"/>
    <lineage>
        <taxon>Eukaryota</taxon>
        <taxon>Metazoa</taxon>
        <taxon>Ecdysozoa</taxon>
        <taxon>Arthropoda</taxon>
        <taxon>Hexapoda</taxon>
        <taxon>Insecta</taxon>
        <taxon>Pterygota</taxon>
        <taxon>Neoptera</taxon>
        <taxon>Paraneoptera</taxon>
        <taxon>Hemiptera</taxon>
        <taxon>Sternorrhyncha</taxon>
        <taxon>Coccoidea</taxon>
        <taxon>Coccidae</taxon>
        <taxon>Parthenolecanium</taxon>
    </lineage>
</organism>